<dbReference type="PANTHER" id="PTHR48012:SF10">
    <property type="entry name" value="FI20177P1"/>
    <property type="match status" value="1"/>
</dbReference>
<dbReference type="GO" id="GO:0005737">
    <property type="term" value="C:cytoplasm"/>
    <property type="evidence" value="ECO:0007669"/>
    <property type="project" value="TreeGrafter"/>
</dbReference>
<dbReference type="PANTHER" id="PTHR48012">
    <property type="entry name" value="STERILE20-LIKE KINASE, ISOFORM B-RELATED"/>
    <property type="match status" value="1"/>
</dbReference>
<dbReference type="Pfam" id="PF00069">
    <property type="entry name" value="Pkinase"/>
    <property type="match status" value="1"/>
</dbReference>
<dbReference type="InterPro" id="IPR011009">
    <property type="entry name" value="Kinase-like_dom_sf"/>
</dbReference>
<keyword evidence="6" id="KW-0067">ATP-binding</keyword>
<dbReference type="InterPro" id="IPR050629">
    <property type="entry name" value="STE20/SPS1-PAK"/>
</dbReference>
<evidence type="ECO:0000256" key="4">
    <source>
        <dbReference type="ARBA" id="ARBA00022741"/>
    </source>
</evidence>
<dbReference type="GO" id="GO:0004674">
    <property type="term" value="F:protein serine/threonine kinase activity"/>
    <property type="evidence" value="ECO:0007669"/>
    <property type="project" value="UniProtKB-KW"/>
</dbReference>
<keyword evidence="5 10" id="KW-0418">Kinase</keyword>
<dbReference type="Gene3D" id="1.10.510.10">
    <property type="entry name" value="Transferase(Phosphotransferase) domain 1"/>
    <property type="match status" value="1"/>
</dbReference>
<protein>
    <submittedName>
        <fullName evidence="10">Protein kinase like protein</fullName>
    </submittedName>
</protein>
<evidence type="ECO:0000256" key="3">
    <source>
        <dbReference type="ARBA" id="ARBA00022679"/>
    </source>
</evidence>
<accession>C1LF76</accession>
<evidence type="ECO:0000259" key="9">
    <source>
        <dbReference type="PROSITE" id="PS50011"/>
    </source>
</evidence>
<keyword evidence="2" id="KW-0723">Serine/threonine-protein kinase</keyword>
<evidence type="ECO:0000256" key="6">
    <source>
        <dbReference type="ARBA" id="ARBA00022840"/>
    </source>
</evidence>
<evidence type="ECO:0000256" key="2">
    <source>
        <dbReference type="ARBA" id="ARBA00022527"/>
    </source>
</evidence>
<sequence length="342" mass="38449">MICDEAFISSSLDSMSSENSTIPWYTDAQPAVQHHVDIKSKLWSKEIQLDVCDRFSLSTLLDFMNMIRNLSSSHIENNSTSINPPLNHPYLSLPSSVCLNKASLTLYYPLSDFGSVHDILRKKGSGLGEELICAILGRVVLCIDQLHNSGLVHRGLCSKHLLLQKKSNSNSESEDVGVVLCGLGSMAQLPPSWSTVARNDLPFLYVAWRGWRLHESLENESYSHPVAWYSPELLAQDFTGYSWSSDIYSLGLILYEMFTGQSPYMGCPPSLIFLKKMLRLDFPQLCNNNTNSLPSAEMEAIYKACTHYDPHQRPSTKDLLNMPWIQQGLNKVITTDELDSLH</sequence>
<reference evidence="10" key="1">
    <citation type="journal article" date="2009" name="Nature">
        <title>The Schistosoma japonicum genome reveals features of host-parasite interplay.</title>
        <authorList>
            <person name="Liu F."/>
            <person name="Zhou Y."/>
            <person name="Wang Z.Q."/>
            <person name="Lu G."/>
            <person name="Zheng H."/>
            <person name="Brindley P.J."/>
            <person name="McManus D.P."/>
            <person name="Blair D."/>
            <person name="Zhang Q.H."/>
            <person name="Zhong Y."/>
            <person name="Wang S."/>
            <person name="Han Z.G."/>
            <person name="Chen Z."/>
        </authorList>
    </citation>
    <scope>NUCLEOTIDE SEQUENCE</scope>
    <source>
        <strain evidence="10">Anhui</strain>
    </source>
</reference>
<evidence type="ECO:0000256" key="7">
    <source>
        <dbReference type="ARBA" id="ARBA00047899"/>
    </source>
</evidence>
<evidence type="ECO:0000313" key="10">
    <source>
        <dbReference type="EMBL" id="CAX73354.1"/>
    </source>
</evidence>
<evidence type="ECO:0000256" key="8">
    <source>
        <dbReference type="ARBA" id="ARBA00048679"/>
    </source>
</evidence>
<dbReference type="InterPro" id="IPR000719">
    <property type="entry name" value="Prot_kinase_dom"/>
</dbReference>
<comment type="similarity">
    <text evidence="1">Belongs to the protein kinase superfamily. STE Ser/Thr protein kinase family. STE20 subfamily.</text>
</comment>
<proteinExistence type="evidence at transcript level"/>
<feature type="domain" description="Protein kinase" evidence="9">
    <location>
        <begin position="1"/>
        <end position="325"/>
    </location>
</feature>
<keyword evidence="4" id="KW-0547">Nucleotide-binding</keyword>
<comment type="catalytic activity">
    <reaction evidence="7">
        <text>L-threonyl-[protein] + ATP = O-phospho-L-threonyl-[protein] + ADP + H(+)</text>
        <dbReference type="Rhea" id="RHEA:46608"/>
        <dbReference type="Rhea" id="RHEA-COMP:11060"/>
        <dbReference type="Rhea" id="RHEA-COMP:11605"/>
        <dbReference type="ChEBI" id="CHEBI:15378"/>
        <dbReference type="ChEBI" id="CHEBI:30013"/>
        <dbReference type="ChEBI" id="CHEBI:30616"/>
        <dbReference type="ChEBI" id="CHEBI:61977"/>
        <dbReference type="ChEBI" id="CHEBI:456216"/>
        <dbReference type="EC" id="2.7.11.1"/>
    </reaction>
</comment>
<organism evidence="10">
    <name type="scientific">Schistosoma japonicum</name>
    <name type="common">Blood fluke</name>
    <dbReference type="NCBI Taxonomy" id="6182"/>
    <lineage>
        <taxon>Eukaryota</taxon>
        <taxon>Metazoa</taxon>
        <taxon>Spiralia</taxon>
        <taxon>Lophotrochozoa</taxon>
        <taxon>Platyhelminthes</taxon>
        <taxon>Trematoda</taxon>
        <taxon>Digenea</taxon>
        <taxon>Strigeidida</taxon>
        <taxon>Schistosomatoidea</taxon>
        <taxon>Schistosomatidae</taxon>
        <taxon>Schistosoma</taxon>
    </lineage>
</organism>
<name>C1LF76_SCHJA</name>
<dbReference type="GO" id="GO:0005524">
    <property type="term" value="F:ATP binding"/>
    <property type="evidence" value="ECO:0007669"/>
    <property type="project" value="UniProtKB-KW"/>
</dbReference>
<dbReference type="SUPFAM" id="SSF56112">
    <property type="entry name" value="Protein kinase-like (PK-like)"/>
    <property type="match status" value="1"/>
</dbReference>
<keyword evidence="3" id="KW-0808">Transferase</keyword>
<dbReference type="AlphaFoldDB" id="C1LF76"/>
<evidence type="ECO:0000256" key="1">
    <source>
        <dbReference type="ARBA" id="ARBA00008874"/>
    </source>
</evidence>
<dbReference type="EMBL" id="FN317624">
    <property type="protein sequence ID" value="CAX73354.1"/>
    <property type="molecule type" value="mRNA"/>
</dbReference>
<reference evidence="10" key="2">
    <citation type="submission" date="2009-03" db="EMBL/GenBank/DDBJ databases">
        <authorList>
            <person name="Gang L."/>
        </authorList>
    </citation>
    <scope>NUCLEOTIDE SEQUENCE</scope>
    <source>
        <strain evidence="10">Anhui</strain>
    </source>
</reference>
<dbReference type="PROSITE" id="PS50011">
    <property type="entry name" value="PROTEIN_KINASE_DOM"/>
    <property type="match status" value="1"/>
</dbReference>
<evidence type="ECO:0000256" key="5">
    <source>
        <dbReference type="ARBA" id="ARBA00022777"/>
    </source>
</evidence>
<comment type="catalytic activity">
    <reaction evidence="8">
        <text>L-seryl-[protein] + ATP = O-phospho-L-seryl-[protein] + ADP + H(+)</text>
        <dbReference type="Rhea" id="RHEA:17989"/>
        <dbReference type="Rhea" id="RHEA-COMP:9863"/>
        <dbReference type="Rhea" id="RHEA-COMP:11604"/>
        <dbReference type="ChEBI" id="CHEBI:15378"/>
        <dbReference type="ChEBI" id="CHEBI:29999"/>
        <dbReference type="ChEBI" id="CHEBI:30616"/>
        <dbReference type="ChEBI" id="CHEBI:83421"/>
        <dbReference type="ChEBI" id="CHEBI:456216"/>
        <dbReference type="EC" id="2.7.11.1"/>
    </reaction>
</comment>